<dbReference type="Proteomes" id="UP000177334">
    <property type="component" value="Unassembled WGS sequence"/>
</dbReference>
<comment type="caution">
    <text evidence="2">The sequence shown here is derived from an EMBL/GenBank/DDBJ whole genome shotgun (WGS) entry which is preliminary data.</text>
</comment>
<keyword evidence="1" id="KW-0812">Transmembrane</keyword>
<reference evidence="2 3" key="1">
    <citation type="journal article" date="2016" name="Nat. Commun.">
        <title>Thousands of microbial genomes shed light on interconnected biogeochemical processes in an aquifer system.</title>
        <authorList>
            <person name="Anantharaman K."/>
            <person name="Brown C.T."/>
            <person name="Hug L.A."/>
            <person name="Sharon I."/>
            <person name="Castelle C.J."/>
            <person name="Probst A.J."/>
            <person name="Thomas B.C."/>
            <person name="Singh A."/>
            <person name="Wilkins M.J."/>
            <person name="Karaoz U."/>
            <person name="Brodie E.L."/>
            <person name="Williams K.H."/>
            <person name="Hubbard S.S."/>
            <person name="Banfield J.F."/>
        </authorList>
    </citation>
    <scope>NUCLEOTIDE SEQUENCE [LARGE SCALE GENOMIC DNA]</scope>
</reference>
<dbReference type="CDD" id="cd06325">
    <property type="entry name" value="PBP1_ABC_unchar_transporter"/>
    <property type="match status" value="1"/>
</dbReference>
<name>A0A1F5XUN7_9BACT</name>
<gene>
    <name evidence="2" type="ORF">A3H05_01620</name>
</gene>
<evidence type="ECO:0000256" key="1">
    <source>
        <dbReference type="SAM" id="Phobius"/>
    </source>
</evidence>
<accession>A0A1F5XUN7</accession>
<dbReference type="EMBL" id="MFIP01000023">
    <property type="protein sequence ID" value="OGF91598.1"/>
    <property type="molecule type" value="Genomic_DNA"/>
</dbReference>
<dbReference type="InterPro" id="IPR007487">
    <property type="entry name" value="ABC_transpt-TYRBP-like"/>
</dbReference>
<dbReference type="Gene3D" id="3.40.50.2300">
    <property type="match status" value="2"/>
</dbReference>
<protein>
    <recommendedName>
        <fullName evidence="4">ABC transporter substrate-binding protein</fullName>
    </recommendedName>
</protein>
<dbReference type="Pfam" id="PF04392">
    <property type="entry name" value="ABC_sub_bind"/>
    <property type="match status" value="1"/>
</dbReference>
<feature type="transmembrane region" description="Helical" evidence="1">
    <location>
        <begin position="7"/>
        <end position="25"/>
    </location>
</feature>
<sequence length="340" mass="36883">MNFTLKQAIFTVLAAIIIVGGYFSWQFISKETQPTAPPKNYKIGFLVLTEKDAQNENFNGFKSQMGKLGYKEGVNIEYIMKIATRDPGALDKAAAEANEAGWDIILVGSTSAGEALKKLPDLKTKVFFLAAGRPKALVENFVAPEGLITGMGEPTAEFAGKRLEFLKELIPSLKKIVSIVDRGHATGLAFVKSMEAAAAPLGLKIEIITAENPGDLVNKIPLIKRDGGTVAYVACSCPSNTQHPKELADYFLKNKMPSISDEVEIGARIGWLATYSNDRRKAGERGAVLVDRILKGTPISKVPVEIANDVLLEINLNTAKTLGITFPQSVLSRANKIYQE</sequence>
<dbReference type="PANTHER" id="PTHR35271:SF1">
    <property type="entry name" value="ABC TRANSPORTER, SUBSTRATE-BINDING LIPOPROTEIN"/>
    <property type="match status" value="1"/>
</dbReference>
<dbReference type="AlphaFoldDB" id="A0A1F5XUN7"/>
<proteinExistence type="predicted"/>
<organism evidence="2 3">
    <name type="scientific">Candidatus Giovannonibacteria bacterium RIFCSPLOWO2_12_FULL_43_26</name>
    <dbReference type="NCBI Taxonomy" id="1798363"/>
    <lineage>
        <taxon>Bacteria</taxon>
        <taxon>Candidatus Giovannoniibacteriota</taxon>
    </lineage>
</organism>
<evidence type="ECO:0000313" key="3">
    <source>
        <dbReference type="Proteomes" id="UP000177334"/>
    </source>
</evidence>
<keyword evidence="1" id="KW-0472">Membrane</keyword>
<evidence type="ECO:0008006" key="4">
    <source>
        <dbReference type="Google" id="ProtNLM"/>
    </source>
</evidence>
<dbReference type="PANTHER" id="PTHR35271">
    <property type="entry name" value="ABC TRANSPORTER, SUBSTRATE-BINDING LIPOPROTEIN-RELATED"/>
    <property type="match status" value="1"/>
</dbReference>
<evidence type="ECO:0000313" key="2">
    <source>
        <dbReference type="EMBL" id="OGF91598.1"/>
    </source>
</evidence>
<keyword evidence="1" id="KW-1133">Transmembrane helix</keyword>